<dbReference type="InterPro" id="IPR030400">
    <property type="entry name" value="Sedolisin_dom"/>
</dbReference>
<dbReference type="RefSeq" id="WP_382403417.1">
    <property type="nucleotide sequence ID" value="NZ_JBHSWH010000001.1"/>
</dbReference>
<evidence type="ECO:0000256" key="4">
    <source>
        <dbReference type="ARBA" id="ARBA00022801"/>
    </source>
</evidence>
<keyword evidence="7" id="KW-0865">Zymogen</keyword>
<evidence type="ECO:0000256" key="6">
    <source>
        <dbReference type="ARBA" id="ARBA00022837"/>
    </source>
</evidence>
<dbReference type="InterPro" id="IPR050819">
    <property type="entry name" value="Tripeptidyl-peptidase_I"/>
</dbReference>
<keyword evidence="3" id="KW-0479">Metal-binding</keyword>
<keyword evidence="5" id="KW-0720">Serine protease</keyword>
<dbReference type="Proteomes" id="UP001596298">
    <property type="component" value="Unassembled WGS sequence"/>
</dbReference>
<evidence type="ECO:0000256" key="2">
    <source>
        <dbReference type="ARBA" id="ARBA00022670"/>
    </source>
</evidence>
<proteinExistence type="predicted"/>
<dbReference type="PANTHER" id="PTHR14218">
    <property type="entry name" value="PROTEASE S8 TRIPEPTIDYL PEPTIDASE I CLN2"/>
    <property type="match status" value="1"/>
</dbReference>
<evidence type="ECO:0000313" key="11">
    <source>
        <dbReference type="Proteomes" id="UP001596298"/>
    </source>
</evidence>
<name>A0ABW2AIP4_9MICO</name>
<evidence type="ECO:0000256" key="8">
    <source>
        <dbReference type="SAM" id="SignalP"/>
    </source>
</evidence>
<dbReference type="InterPro" id="IPR036852">
    <property type="entry name" value="Peptidase_S8/S53_dom_sf"/>
</dbReference>
<evidence type="ECO:0000259" key="9">
    <source>
        <dbReference type="PROSITE" id="PS51695"/>
    </source>
</evidence>
<keyword evidence="4" id="KW-0378">Hydrolase</keyword>
<evidence type="ECO:0000256" key="1">
    <source>
        <dbReference type="ARBA" id="ARBA00001913"/>
    </source>
</evidence>
<dbReference type="EMBL" id="JBHSWH010000001">
    <property type="protein sequence ID" value="MFC6706726.1"/>
    <property type="molecule type" value="Genomic_DNA"/>
</dbReference>
<feature type="domain" description="Peptidase S53" evidence="9">
    <location>
        <begin position="243"/>
        <end position="659"/>
    </location>
</feature>
<keyword evidence="2 10" id="KW-0645">Protease</keyword>
<dbReference type="InterPro" id="IPR015366">
    <property type="entry name" value="S53_propep"/>
</dbReference>
<organism evidence="10 11">
    <name type="scientific">Flexivirga alba</name>
    <dbReference type="NCBI Taxonomy" id="702742"/>
    <lineage>
        <taxon>Bacteria</taxon>
        <taxon>Bacillati</taxon>
        <taxon>Actinomycetota</taxon>
        <taxon>Actinomycetes</taxon>
        <taxon>Micrococcales</taxon>
        <taxon>Dermacoccaceae</taxon>
        <taxon>Flexivirga</taxon>
    </lineage>
</organism>
<dbReference type="InterPro" id="IPR023828">
    <property type="entry name" value="Peptidase_S8_Ser-AS"/>
</dbReference>
<dbReference type="SUPFAM" id="SSF54897">
    <property type="entry name" value="Protease propeptides/inhibitors"/>
    <property type="match status" value="1"/>
</dbReference>
<dbReference type="PROSITE" id="PS00138">
    <property type="entry name" value="SUBTILASE_SER"/>
    <property type="match status" value="1"/>
</dbReference>
<dbReference type="PROSITE" id="PS51318">
    <property type="entry name" value="TAT"/>
    <property type="match status" value="1"/>
</dbReference>
<comment type="caution">
    <text evidence="10">The sequence shown here is derived from an EMBL/GenBank/DDBJ whole genome shotgun (WGS) entry which is preliminary data.</text>
</comment>
<dbReference type="GO" id="GO:0006508">
    <property type="term" value="P:proteolysis"/>
    <property type="evidence" value="ECO:0007669"/>
    <property type="project" value="UniProtKB-KW"/>
</dbReference>
<dbReference type="CDD" id="cd11377">
    <property type="entry name" value="Pro-peptidase_S53"/>
    <property type="match status" value="1"/>
</dbReference>
<gene>
    <name evidence="10" type="ORF">ACFQDH_16045</name>
</gene>
<dbReference type="SUPFAM" id="SSF52743">
    <property type="entry name" value="Subtilisin-like"/>
    <property type="match status" value="1"/>
</dbReference>
<keyword evidence="8" id="KW-0732">Signal</keyword>
<dbReference type="InterPro" id="IPR006311">
    <property type="entry name" value="TAT_signal"/>
</dbReference>
<keyword evidence="6" id="KW-0106">Calcium</keyword>
<comment type="cofactor">
    <cofactor evidence="1">
        <name>Ca(2+)</name>
        <dbReference type="ChEBI" id="CHEBI:29108"/>
    </cofactor>
</comment>
<dbReference type="Gene3D" id="3.40.50.200">
    <property type="entry name" value="Peptidase S8/S53 domain"/>
    <property type="match status" value="1"/>
</dbReference>
<evidence type="ECO:0000256" key="5">
    <source>
        <dbReference type="ARBA" id="ARBA00022825"/>
    </source>
</evidence>
<accession>A0ABW2AIP4</accession>
<evidence type="ECO:0000313" key="10">
    <source>
        <dbReference type="EMBL" id="MFC6706726.1"/>
    </source>
</evidence>
<protein>
    <submittedName>
        <fullName evidence="10">Protease pro-enzyme activation domain-containing protein</fullName>
    </submittedName>
</protein>
<dbReference type="PROSITE" id="PS51695">
    <property type="entry name" value="SEDOLISIN"/>
    <property type="match status" value="1"/>
</dbReference>
<keyword evidence="11" id="KW-1185">Reference proteome</keyword>
<dbReference type="Pfam" id="PF09286">
    <property type="entry name" value="Pro-kuma_activ"/>
    <property type="match status" value="1"/>
</dbReference>
<dbReference type="PANTHER" id="PTHR14218:SF15">
    <property type="entry name" value="TRIPEPTIDYL-PEPTIDASE 1"/>
    <property type="match status" value="1"/>
</dbReference>
<feature type="signal peptide" evidence="8">
    <location>
        <begin position="1"/>
        <end position="33"/>
    </location>
</feature>
<evidence type="ECO:0000256" key="7">
    <source>
        <dbReference type="ARBA" id="ARBA00023145"/>
    </source>
</evidence>
<feature type="chain" id="PRO_5046046609" evidence="8">
    <location>
        <begin position="34"/>
        <end position="659"/>
    </location>
</feature>
<sequence>MQQPSSRTKAIALAAAGTLAAGMGLASVGTASAAPGPRHTVQARPAWLAKAHAKGALPKTEGLSFSILLGMRDQAGANAEVRALSDPSSASYGKWLSLGQFNAAYGPSKADVAAVSAWAKSQGLRVSSVAPSGMLVNVSGSTNTVNRVFATKMASYSFHGVTVRSNTTALTLPAGTSATVLSAVKGVVGLDTGATVKKPADTLPGPPPGGRYGVQPCSSYYGQKIAKDQPSAYGKKWPYAVCGYTPKQLQSAYGVDKQLKKGYSGKGQTVVITDAFAAPTIAADLSKYNSKYGLPQFKKGQFTQQTPGPDGYDLVNECGGNGWYGEETLDVEAVHSMAPGAKIVYAGAPDCASGLDNTWAAAIDNHTGDVITNSWSDGVDDIADLGQSYIDFYQQYSTEAALRGITVNFSTGDDGDETAGGTKLADKTVGFPSDLPYVTGVGGTSLDVNKKGAWAGEWGWQNAYAQLSADGKSWMSPPGSYSSGGGGGTSQLFAQPWYQKGVVPSSVANYYGSTPMRAIPDISTVGDPNTGLVVGETQAFPDGTYWDTYRIGGTSLSSPVMAGIVAVASSRAHHALGFINPLYYSLMNTPAVHDLKAPTQPLSQVRTDDVNGLDSSGGLHFELQRLDVQSSTLHDTPGWDSETGVGSPAALFFQFAARR</sequence>
<evidence type="ECO:0000256" key="3">
    <source>
        <dbReference type="ARBA" id="ARBA00022723"/>
    </source>
</evidence>
<dbReference type="CDD" id="cd04056">
    <property type="entry name" value="Peptidases_S53"/>
    <property type="match status" value="1"/>
</dbReference>
<reference evidence="11" key="1">
    <citation type="journal article" date="2019" name="Int. J. Syst. Evol. Microbiol.">
        <title>The Global Catalogue of Microorganisms (GCM) 10K type strain sequencing project: providing services to taxonomists for standard genome sequencing and annotation.</title>
        <authorList>
            <consortium name="The Broad Institute Genomics Platform"/>
            <consortium name="The Broad Institute Genome Sequencing Center for Infectious Disease"/>
            <person name="Wu L."/>
            <person name="Ma J."/>
        </authorList>
    </citation>
    <scope>NUCLEOTIDE SEQUENCE [LARGE SCALE GENOMIC DNA]</scope>
    <source>
        <strain evidence="11">CCUG 58127</strain>
    </source>
</reference>
<dbReference type="SMART" id="SM00944">
    <property type="entry name" value="Pro-kuma_activ"/>
    <property type="match status" value="1"/>
</dbReference>
<dbReference type="GO" id="GO:0008233">
    <property type="term" value="F:peptidase activity"/>
    <property type="evidence" value="ECO:0007669"/>
    <property type="project" value="UniProtKB-KW"/>
</dbReference>